<evidence type="ECO:0000313" key="1">
    <source>
        <dbReference type="EMBL" id="OEG19910.1"/>
    </source>
</evidence>
<dbReference type="OrthoDB" id="306726at2"/>
<dbReference type="AlphaFoldDB" id="A0A1E5H5H4"/>
<gene>
    <name evidence="1" type="ORF">BCR25_14045</name>
</gene>
<dbReference type="RefSeq" id="WP_069662177.1">
    <property type="nucleotide sequence ID" value="NZ_JBHUJJ010000001.1"/>
</dbReference>
<name>A0A1E5H5H4_9ENTE</name>
<dbReference type="EMBL" id="MIJY01000002">
    <property type="protein sequence ID" value="OEG19910.1"/>
    <property type="molecule type" value="Genomic_DNA"/>
</dbReference>
<keyword evidence="2" id="KW-1185">Reference proteome</keyword>
<organism evidence="1 2">
    <name type="scientific">Enterococcus termitis</name>
    <dbReference type="NCBI Taxonomy" id="332950"/>
    <lineage>
        <taxon>Bacteria</taxon>
        <taxon>Bacillati</taxon>
        <taxon>Bacillota</taxon>
        <taxon>Bacilli</taxon>
        <taxon>Lactobacillales</taxon>
        <taxon>Enterococcaceae</taxon>
        <taxon>Enterococcus</taxon>
    </lineage>
</organism>
<proteinExistence type="predicted"/>
<accession>A0A1E5H5H4</accession>
<dbReference type="Proteomes" id="UP000095094">
    <property type="component" value="Unassembled WGS sequence"/>
</dbReference>
<protein>
    <submittedName>
        <fullName evidence="1">Uncharacterized protein</fullName>
    </submittedName>
</protein>
<reference evidence="2" key="1">
    <citation type="submission" date="2016-09" db="EMBL/GenBank/DDBJ databases">
        <authorList>
            <person name="Gulvik C.A."/>
        </authorList>
    </citation>
    <scope>NUCLEOTIDE SEQUENCE [LARGE SCALE GENOMIC DNA]</scope>
    <source>
        <strain evidence="2">LMG 8895</strain>
    </source>
</reference>
<comment type="caution">
    <text evidence="1">The sequence shown here is derived from an EMBL/GenBank/DDBJ whole genome shotgun (WGS) entry which is preliminary data.</text>
</comment>
<evidence type="ECO:0000313" key="2">
    <source>
        <dbReference type="Proteomes" id="UP000095094"/>
    </source>
</evidence>
<sequence>MHFITERELQTTFRREPFTQLILTETERLTPGAKQFVQDKRIELKPILKAEEKEAVVETKVDTLTAYQEILSAELFEAVVLAKKKQLILGQKLLLLEKKMVAVLSTEPESLEPSERQAEPTVFHLEPIHLFSEHGQLLIKLKKIYGLICLISAVYPTYSRPLSTVIQELSHLVKQLVGDADE</sequence>